<dbReference type="SUPFAM" id="SSF55874">
    <property type="entry name" value="ATPase domain of HSP90 chaperone/DNA topoisomerase II/histidine kinase"/>
    <property type="match status" value="1"/>
</dbReference>
<dbReference type="Pfam" id="PF02518">
    <property type="entry name" value="HATPase_c"/>
    <property type="match status" value="1"/>
</dbReference>
<dbReference type="GO" id="GO:0016301">
    <property type="term" value="F:kinase activity"/>
    <property type="evidence" value="ECO:0007669"/>
    <property type="project" value="UniProtKB-KW"/>
</dbReference>
<feature type="domain" description="Histidine kinase" evidence="7">
    <location>
        <begin position="54"/>
        <end position="272"/>
    </location>
</feature>
<keyword evidence="6" id="KW-0902">Two-component regulatory system</keyword>
<evidence type="ECO:0000256" key="6">
    <source>
        <dbReference type="ARBA" id="ARBA00023012"/>
    </source>
</evidence>
<name>A0ABT3CS47_9BACT</name>
<dbReference type="Gene3D" id="1.10.287.130">
    <property type="match status" value="1"/>
</dbReference>
<dbReference type="InterPro" id="IPR036097">
    <property type="entry name" value="HisK_dim/P_sf"/>
</dbReference>
<organism evidence="8 9">
    <name type="scientific">Reichenbachiella ulvae</name>
    <dbReference type="NCBI Taxonomy" id="2980104"/>
    <lineage>
        <taxon>Bacteria</taxon>
        <taxon>Pseudomonadati</taxon>
        <taxon>Bacteroidota</taxon>
        <taxon>Cytophagia</taxon>
        <taxon>Cytophagales</taxon>
        <taxon>Reichenbachiellaceae</taxon>
        <taxon>Reichenbachiella</taxon>
    </lineage>
</organism>
<sequence length="296" mass="32802">MSQLTDEQLLEELQIRIEEKNRLLSEQKQFMSDLKTVNDKLLQSEELKSHFLSNIKNEINNPMTSIIGLLRVNLATDTEMESRMRNTQLVYKEASALNFQLQNLFMAAELEAGEARMSKSKFTCVEVIGEAVSMVQSQLGDVKIACVVDADINESMVSDRGKLLVILSNLISNAHKFCDANNGQVNVDLTKNSDGQLVFSVSDNGVGISEEDLGDIYDRFNQLDAGTTKNYGGHGLGLSVVHALVDLLDGSLKIHSQPGKGTEVTVSLPAVLESQDEEIYEEDDFELFLDSDEQSF</sequence>
<dbReference type="PANTHER" id="PTHR43711:SF26">
    <property type="entry name" value="SENSOR HISTIDINE KINASE RCSC"/>
    <property type="match status" value="1"/>
</dbReference>
<dbReference type="InterPro" id="IPR003594">
    <property type="entry name" value="HATPase_dom"/>
</dbReference>
<evidence type="ECO:0000313" key="8">
    <source>
        <dbReference type="EMBL" id="MCV9386378.1"/>
    </source>
</evidence>
<dbReference type="SUPFAM" id="SSF47384">
    <property type="entry name" value="Homodimeric domain of signal transducing histidine kinase"/>
    <property type="match status" value="1"/>
</dbReference>
<reference evidence="8 9" key="1">
    <citation type="submission" date="2022-10" db="EMBL/GenBank/DDBJ databases">
        <title>Comparative genomics and taxonomic characterization of three novel marine species of genus Reichenbachiella exhibiting antioxidant and polysaccharide degradation activities.</title>
        <authorList>
            <person name="Muhammad N."/>
            <person name="Lee Y.-J."/>
            <person name="Ko J."/>
            <person name="Kim S.-G."/>
        </authorList>
    </citation>
    <scope>NUCLEOTIDE SEQUENCE [LARGE SCALE GENOMIC DNA]</scope>
    <source>
        <strain evidence="8 9">ABR2-5</strain>
    </source>
</reference>
<comment type="catalytic activity">
    <reaction evidence="1">
        <text>ATP + protein L-histidine = ADP + protein N-phospho-L-histidine.</text>
        <dbReference type="EC" id="2.7.13.3"/>
    </reaction>
</comment>
<dbReference type="RefSeq" id="WP_264137166.1">
    <property type="nucleotide sequence ID" value="NZ_JAOYOD010000001.1"/>
</dbReference>
<dbReference type="SMART" id="SM00388">
    <property type="entry name" value="HisKA"/>
    <property type="match status" value="1"/>
</dbReference>
<dbReference type="InterPro" id="IPR005467">
    <property type="entry name" value="His_kinase_dom"/>
</dbReference>
<dbReference type="SMART" id="SM00387">
    <property type="entry name" value="HATPase_c"/>
    <property type="match status" value="1"/>
</dbReference>
<evidence type="ECO:0000256" key="4">
    <source>
        <dbReference type="ARBA" id="ARBA00022679"/>
    </source>
</evidence>
<dbReference type="PRINTS" id="PR00344">
    <property type="entry name" value="BCTRLSENSOR"/>
</dbReference>
<dbReference type="EC" id="2.7.13.3" evidence="2"/>
<keyword evidence="5 8" id="KW-0418">Kinase</keyword>
<evidence type="ECO:0000256" key="3">
    <source>
        <dbReference type="ARBA" id="ARBA00022553"/>
    </source>
</evidence>
<evidence type="ECO:0000256" key="2">
    <source>
        <dbReference type="ARBA" id="ARBA00012438"/>
    </source>
</evidence>
<protein>
    <recommendedName>
        <fullName evidence="2">histidine kinase</fullName>
        <ecNumber evidence="2">2.7.13.3</ecNumber>
    </recommendedName>
</protein>
<keyword evidence="9" id="KW-1185">Reference proteome</keyword>
<evidence type="ECO:0000313" key="9">
    <source>
        <dbReference type="Proteomes" id="UP001300692"/>
    </source>
</evidence>
<keyword evidence="4" id="KW-0808">Transferase</keyword>
<gene>
    <name evidence="8" type="ORF">N7U62_06870</name>
</gene>
<comment type="caution">
    <text evidence="8">The sequence shown here is derived from an EMBL/GenBank/DDBJ whole genome shotgun (WGS) entry which is preliminary data.</text>
</comment>
<dbReference type="Proteomes" id="UP001300692">
    <property type="component" value="Unassembled WGS sequence"/>
</dbReference>
<dbReference type="EMBL" id="JAOYOD010000001">
    <property type="protein sequence ID" value="MCV9386378.1"/>
    <property type="molecule type" value="Genomic_DNA"/>
</dbReference>
<keyword evidence="3" id="KW-0597">Phosphoprotein</keyword>
<dbReference type="InterPro" id="IPR036890">
    <property type="entry name" value="HATPase_C_sf"/>
</dbReference>
<evidence type="ECO:0000259" key="7">
    <source>
        <dbReference type="PROSITE" id="PS50109"/>
    </source>
</evidence>
<evidence type="ECO:0000256" key="1">
    <source>
        <dbReference type="ARBA" id="ARBA00000085"/>
    </source>
</evidence>
<evidence type="ECO:0000256" key="5">
    <source>
        <dbReference type="ARBA" id="ARBA00022777"/>
    </source>
</evidence>
<accession>A0ABT3CS47</accession>
<proteinExistence type="predicted"/>
<dbReference type="PANTHER" id="PTHR43711">
    <property type="entry name" value="TWO-COMPONENT HISTIDINE KINASE"/>
    <property type="match status" value="1"/>
</dbReference>
<dbReference type="InterPro" id="IPR004358">
    <property type="entry name" value="Sig_transdc_His_kin-like_C"/>
</dbReference>
<dbReference type="PROSITE" id="PS50109">
    <property type="entry name" value="HIS_KIN"/>
    <property type="match status" value="1"/>
</dbReference>
<dbReference type="Gene3D" id="3.30.565.10">
    <property type="entry name" value="Histidine kinase-like ATPase, C-terminal domain"/>
    <property type="match status" value="1"/>
</dbReference>
<dbReference type="InterPro" id="IPR003661">
    <property type="entry name" value="HisK_dim/P_dom"/>
</dbReference>
<dbReference type="InterPro" id="IPR050736">
    <property type="entry name" value="Sensor_HK_Regulatory"/>
</dbReference>
<dbReference type="CDD" id="cd00082">
    <property type="entry name" value="HisKA"/>
    <property type="match status" value="1"/>
</dbReference>